<gene>
    <name evidence="1" type="ORF">HKN21_03005</name>
</gene>
<proteinExistence type="predicted"/>
<reference evidence="1 2" key="1">
    <citation type="submission" date="2020-03" db="EMBL/GenBank/DDBJ databases">
        <title>Metabolic flexibility allows generalist bacteria to become dominant in a frequently disturbed ecosystem.</title>
        <authorList>
            <person name="Chen Y.-J."/>
            <person name="Leung P.M."/>
            <person name="Bay S.K."/>
            <person name="Hugenholtz P."/>
            <person name="Kessler A.J."/>
            <person name="Shelley G."/>
            <person name="Waite D.W."/>
            <person name="Cook P.L."/>
            <person name="Greening C."/>
        </authorList>
    </citation>
    <scope>NUCLEOTIDE SEQUENCE [LARGE SCALE GENOMIC DNA]</scope>
    <source>
        <strain evidence="1">SS_bin_28</strain>
    </source>
</reference>
<dbReference type="EMBL" id="JABDJR010000112">
    <property type="protein sequence ID" value="NNF05709.1"/>
    <property type="molecule type" value="Genomic_DNA"/>
</dbReference>
<dbReference type="Proteomes" id="UP000547674">
    <property type="component" value="Unassembled WGS sequence"/>
</dbReference>
<organism evidence="1 2">
    <name type="scientific">Eiseniibacteriota bacterium</name>
    <dbReference type="NCBI Taxonomy" id="2212470"/>
    <lineage>
        <taxon>Bacteria</taxon>
        <taxon>Candidatus Eiseniibacteriota</taxon>
    </lineage>
</organism>
<comment type="caution">
    <text evidence="1">The sequence shown here is derived from an EMBL/GenBank/DDBJ whole genome shotgun (WGS) entry which is preliminary data.</text>
</comment>
<dbReference type="NCBIfam" id="NF047450">
    <property type="entry name" value="post-PEP-CTERM_1"/>
    <property type="match status" value="1"/>
</dbReference>
<dbReference type="AlphaFoldDB" id="A0A7Y2E9E2"/>
<name>A0A7Y2E9E2_UNCEI</name>
<evidence type="ECO:0000313" key="2">
    <source>
        <dbReference type="Proteomes" id="UP000547674"/>
    </source>
</evidence>
<protein>
    <submittedName>
        <fullName evidence="1">Uncharacterized protein</fullName>
    </submittedName>
</protein>
<sequence length="139" mass="14604">MLAIPVVLVGIAVATASQISSSPEVPLVSDSNSGATPVGTSAMKAYIDPETGVLSVSSQGGTLELDEETKERLRRDDEGLIEVTHPDGSVSIDLQGRFSNAATLHLTENGKEFSCANHEGQVCNSLHSQNESAKKLEVQ</sequence>
<evidence type="ECO:0000313" key="1">
    <source>
        <dbReference type="EMBL" id="NNF05709.1"/>
    </source>
</evidence>
<accession>A0A7Y2E9E2</accession>